<dbReference type="GO" id="GO:0016020">
    <property type="term" value="C:membrane"/>
    <property type="evidence" value="ECO:0007669"/>
    <property type="project" value="InterPro"/>
</dbReference>
<accession>A0A5M6IPR4</accession>
<proteinExistence type="predicted"/>
<keyword evidence="1" id="KW-1133">Transmembrane helix</keyword>
<evidence type="ECO:0000313" key="3">
    <source>
        <dbReference type="EMBL" id="KAA5610251.1"/>
    </source>
</evidence>
<evidence type="ECO:0000313" key="4">
    <source>
        <dbReference type="Proteomes" id="UP000325255"/>
    </source>
</evidence>
<organism evidence="3 4">
    <name type="scientific">Rhodovastum atsumiense</name>
    <dbReference type="NCBI Taxonomy" id="504468"/>
    <lineage>
        <taxon>Bacteria</taxon>
        <taxon>Pseudomonadati</taxon>
        <taxon>Pseudomonadota</taxon>
        <taxon>Alphaproteobacteria</taxon>
        <taxon>Acetobacterales</taxon>
        <taxon>Acetobacteraceae</taxon>
        <taxon>Rhodovastum</taxon>
    </lineage>
</organism>
<dbReference type="OrthoDB" id="7218049at2"/>
<feature type="domain" description="HAMP" evidence="2">
    <location>
        <begin position="172"/>
        <end position="225"/>
    </location>
</feature>
<dbReference type="Proteomes" id="UP000325255">
    <property type="component" value="Unassembled WGS sequence"/>
</dbReference>
<reference evidence="3 4" key="1">
    <citation type="submission" date="2019-09" db="EMBL/GenBank/DDBJ databases">
        <title>Genome sequence of Rhodovastum atsumiense, a diverse member of the Acetobacteraceae family of non-sulfur purple photosynthetic bacteria.</title>
        <authorList>
            <person name="Meyer T."/>
            <person name="Kyndt J."/>
        </authorList>
    </citation>
    <scope>NUCLEOTIDE SEQUENCE [LARGE SCALE GENOMIC DNA]</scope>
    <source>
        <strain evidence="3 4">DSM 21279</strain>
    </source>
</reference>
<dbReference type="SUPFAM" id="SSF158472">
    <property type="entry name" value="HAMP domain-like"/>
    <property type="match status" value="1"/>
</dbReference>
<dbReference type="Gene3D" id="6.10.340.10">
    <property type="match status" value="1"/>
</dbReference>
<dbReference type="SMART" id="SM00304">
    <property type="entry name" value="HAMP"/>
    <property type="match status" value="1"/>
</dbReference>
<name>A0A5M6IPR4_9PROT</name>
<protein>
    <submittedName>
        <fullName evidence="3">HAMP domain-containing protein</fullName>
    </submittedName>
</protein>
<keyword evidence="4" id="KW-1185">Reference proteome</keyword>
<keyword evidence="1" id="KW-0812">Transmembrane</keyword>
<dbReference type="EMBL" id="VWPK01000035">
    <property type="protein sequence ID" value="KAA5610251.1"/>
    <property type="molecule type" value="Genomic_DNA"/>
</dbReference>
<dbReference type="PROSITE" id="PS50885">
    <property type="entry name" value="HAMP"/>
    <property type="match status" value="1"/>
</dbReference>
<evidence type="ECO:0000259" key="2">
    <source>
        <dbReference type="PROSITE" id="PS50885"/>
    </source>
</evidence>
<evidence type="ECO:0000256" key="1">
    <source>
        <dbReference type="SAM" id="Phobius"/>
    </source>
</evidence>
<dbReference type="Pfam" id="PF00672">
    <property type="entry name" value="HAMP"/>
    <property type="match status" value="1"/>
</dbReference>
<feature type="non-terminal residue" evidence="3">
    <location>
        <position position="312"/>
    </location>
</feature>
<dbReference type="GO" id="GO:0007165">
    <property type="term" value="P:signal transduction"/>
    <property type="evidence" value="ECO:0007669"/>
    <property type="project" value="InterPro"/>
</dbReference>
<dbReference type="InterPro" id="IPR003660">
    <property type="entry name" value="HAMP_dom"/>
</dbReference>
<sequence length="312" mass="32841">MPAVLTRSLMIRTVTPICALLAATIVMAVLGAVYVTTLDGRNALEDRVRLTAALLSGGAGDALWNLDANAARALLAPLGQDADYAGAILFDQDGRIFVRDSADAADRDGLIVRRVPIQRAEGSGKAEQIGILELHLATTRADAQVRQRAWTIVGIGSFVLLVVCGALALIVRGIIRPIVALDRTMGALANGIHDVRVPALGRADELGRMAATVEIFKANAIARLRLEAEAEQLKREAEIERGRSLRRVAEAFDGEIKTVLAAASGTAQAIGAASRSVADTATGNTRLIPTALNFDRCPGTLSDGLDGVWGSH</sequence>
<keyword evidence="1" id="KW-0472">Membrane</keyword>
<gene>
    <name evidence="3" type="ORF">F1189_19920</name>
</gene>
<dbReference type="AlphaFoldDB" id="A0A5M6IPR4"/>
<comment type="caution">
    <text evidence="3">The sequence shown here is derived from an EMBL/GenBank/DDBJ whole genome shotgun (WGS) entry which is preliminary data.</text>
</comment>
<feature type="transmembrane region" description="Helical" evidence="1">
    <location>
        <begin position="149"/>
        <end position="175"/>
    </location>
</feature>